<dbReference type="STRING" id="3988.B9SSQ5"/>
<dbReference type="KEGG" id="rcu:8277555"/>
<evidence type="ECO:0000256" key="1">
    <source>
        <dbReference type="ARBA" id="ARBA00004123"/>
    </source>
</evidence>
<dbReference type="PANTHER" id="PTHR46235">
    <property type="entry name" value="PHD FINGER-CONTAINING PROTEIN DDB_G0268158"/>
    <property type="match status" value="1"/>
</dbReference>
<feature type="compositionally biased region" description="Polar residues" evidence="6">
    <location>
        <begin position="1022"/>
        <end position="1032"/>
    </location>
</feature>
<feature type="compositionally biased region" description="Polar residues" evidence="6">
    <location>
        <begin position="884"/>
        <end position="897"/>
    </location>
</feature>
<feature type="region of interest" description="Disordered" evidence="6">
    <location>
        <begin position="882"/>
        <end position="901"/>
    </location>
</feature>
<feature type="domain" description="Zinc finger PHD-type" evidence="7">
    <location>
        <begin position="223"/>
        <end position="278"/>
    </location>
</feature>
<gene>
    <name evidence="8" type="ORF">RCOM_0046130</name>
</gene>
<dbReference type="InterPro" id="IPR001965">
    <property type="entry name" value="Znf_PHD"/>
</dbReference>
<dbReference type="InterPro" id="IPR013083">
    <property type="entry name" value="Znf_RING/FYVE/PHD"/>
</dbReference>
<keyword evidence="5" id="KW-0539">Nucleus</keyword>
<feature type="domain" description="Zinc finger PHD-type" evidence="7">
    <location>
        <begin position="351"/>
        <end position="416"/>
    </location>
</feature>
<keyword evidence="9" id="KW-1185">Reference proteome</keyword>
<dbReference type="InterPro" id="IPR022702">
    <property type="entry name" value="Cytosine_MeTrfase1_RFD"/>
</dbReference>
<proteinExistence type="predicted"/>
<evidence type="ECO:0000256" key="6">
    <source>
        <dbReference type="SAM" id="MobiDB-lite"/>
    </source>
</evidence>
<evidence type="ECO:0000313" key="8">
    <source>
        <dbReference type="EMBL" id="EEF33335.1"/>
    </source>
</evidence>
<dbReference type="InterPro" id="IPR011011">
    <property type="entry name" value="Znf_FYVE_PHD"/>
</dbReference>
<evidence type="ECO:0000256" key="4">
    <source>
        <dbReference type="ARBA" id="ARBA00022833"/>
    </source>
</evidence>
<dbReference type="eggNOG" id="ENOG502QPIX">
    <property type="taxonomic scope" value="Eukaryota"/>
</dbReference>
<dbReference type="Pfam" id="PF26055">
    <property type="entry name" value="Mtase_EDM2"/>
    <property type="match status" value="1"/>
</dbReference>
<evidence type="ECO:0000256" key="3">
    <source>
        <dbReference type="ARBA" id="ARBA00022771"/>
    </source>
</evidence>
<dbReference type="SMART" id="SM00249">
    <property type="entry name" value="PHD"/>
    <property type="match status" value="3"/>
</dbReference>
<dbReference type="PANTHER" id="PTHR46235:SF3">
    <property type="entry name" value="PHD FINGER-CONTAINING PROTEIN DDB_G0268158"/>
    <property type="match status" value="1"/>
</dbReference>
<accession>B9SSQ5</accession>
<evidence type="ECO:0000256" key="2">
    <source>
        <dbReference type="ARBA" id="ARBA00022723"/>
    </source>
</evidence>
<feature type="domain" description="Zinc finger PHD-type" evidence="7">
    <location>
        <begin position="283"/>
        <end position="350"/>
    </location>
</feature>
<feature type="region of interest" description="Disordered" evidence="6">
    <location>
        <begin position="1206"/>
        <end position="1249"/>
    </location>
</feature>
<evidence type="ECO:0000256" key="5">
    <source>
        <dbReference type="ARBA" id="ARBA00023242"/>
    </source>
</evidence>
<keyword evidence="2" id="KW-0479">Metal-binding</keyword>
<organism evidence="8 9">
    <name type="scientific">Ricinus communis</name>
    <name type="common">Castor bean</name>
    <dbReference type="NCBI Taxonomy" id="3988"/>
    <lineage>
        <taxon>Eukaryota</taxon>
        <taxon>Viridiplantae</taxon>
        <taxon>Streptophyta</taxon>
        <taxon>Embryophyta</taxon>
        <taxon>Tracheophyta</taxon>
        <taxon>Spermatophyta</taxon>
        <taxon>Magnoliopsida</taxon>
        <taxon>eudicotyledons</taxon>
        <taxon>Gunneridae</taxon>
        <taxon>Pentapetalae</taxon>
        <taxon>rosids</taxon>
        <taxon>fabids</taxon>
        <taxon>Malpighiales</taxon>
        <taxon>Euphorbiaceae</taxon>
        <taxon>Acalyphoideae</taxon>
        <taxon>Acalypheae</taxon>
        <taxon>Ricinus</taxon>
    </lineage>
</organism>
<dbReference type="InterPro" id="IPR058939">
    <property type="entry name" value="Mtase_EDM2"/>
</dbReference>
<dbReference type="Pfam" id="PF12047">
    <property type="entry name" value="DNMT1-RFD"/>
    <property type="match status" value="1"/>
</dbReference>
<dbReference type="InterPro" id="IPR055198">
    <property type="entry name" value="NSD_PHD"/>
</dbReference>
<dbReference type="Gene3D" id="3.30.40.10">
    <property type="entry name" value="Zinc/RING finger domain, C3HC4 (zinc finger)"/>
    <property type="match status" value="2"/>
</dbReference>
<sequence>MASSDDEADSGPQSVSNYHFVDDEDAPISFSLLPFQWSESESVGEQNKHQIFLHGSVDNGLRTIHMEVIAWKFDLLNAIPSISVITKDKNWIKLEKPRKSFEKIIRTELITVHCLHYARKYPEASKKSVWDHLSKVFSLYDVRFTQNDLVDHMALISEAVKRDDSLAKSKFLLAFLEEKPRKRRPSNEDIQTTDMSGFIVDDVDDDMFEDVEEDGEEEEEDSVCTFCDNGGELLCCDGSCMRSFHATKEAGEESMCVSLGFTEREVEATERFYCKNCEYKQHQCFACGELGSSDKLSGAEVFRCANATCGYFYHPSCIAKLLHQEDEVAAKELQKKIAAGKESFTCPIHKCCVCKQGENKKIRELQFAVCRRCPTSYHRKCMPSEIVFEKKKGEEEIRAWEDLLPNRILIYCLKHEIIDYLGTPIRDIRFPDIEEKKKTQISDLPGSSEKDLAKKRRLTSEDLFSGDAVIKKVKDSSSGARKVTNIKKSEKLSPGSTFLRRVKERDASRKSLKEKMKSTSIELDRSATANLNKTSLGDKLFDIMKRSEQVHNGKKDVHTNEIDKPVTVKASTKLSDELPSLDADTERRLLALMKESSSLISMEDVRKTHQVHIPSTHAYSLRTVCEKAITAGKVEGAVEAVRTALKKLEDGCSTEDAKAVCGPANLSQVFKWKSKLRVYLAPFLNGMRYTSFGRHFTKVEKLEEITNLLHWYVEDGDTIVDFCCGANDFSCLMKKKLEQTRKTCSYKNYDVIQPKNDFNFEKRDWMTVRPEELPKEGLIMGLNPPFGVKAALANKFINKALEFKPKLLILIVPPETERLDKKDSPYNLVWEDDRFVSGKSFYLPGSIDENDKRMDQWNLTTPPLYLWSRPDWHEKHLAIAQKQGHLSGQREGSSSKENYPETMTYDHPLEVYSSKADASELTDDDRLVQNKELKEPNDNISVAEGSKECSPHDNGSRESEDSYGPERSQSKEKTLRKRKHGEDKLGRGTSEKLPKTRQTGAKPPRSNTYRGIRHCSPPKMVNSRSSQEGLTSRSFEMTPHAEVGKTSSPNFESGMFSSHMPSGTACGNLTSNHDGVGRKFSMNSDEYLQGIHGFSHPNLDERSTGPIRESTENIGYRSYVMGLRESDLRSQVQQYGQHPDSSAQRNFHDPGYGRMGSAPSMLYRHLGTPSDPLYRMNTSAMQRYAPRLDELNHTMMGDFSPDPSMMHRNGMYNPRPPQPPPGYHIDSMNFAPGPHRPYSHHNSAGWLNE</sequence>
<dbReference type="GO" id="GO:0005634">
    <property type="term" value="C:nucleus"/>
    <property type="evidence" value="ECO:0007669"/>
    <property type="project" value="UniProtKB-SubCell"/>
</dbReference>
<comment type="subcellular location">
    <subcellularLocation>
        <location evidence="1">Nucleus</location>
    </subcellularLocation>
</comment>
<dbReference type="EMBL" id="EQ974117">
    <property type="protein sequence ID" value="EEF33335.1"/>
    <property type="molecule type" value="Genomic_DNA"/>
</dbReference>
<name>B9SSQ5_RICCO</name>
<feature type="region of interest" description="Disordered" evidence="6">
    <location>
        <begin position="930"/>
        <end position="1032"/>
    </location>
</feature>
<dbReference type="CDD" id="cd15566">
    <property type="entry name" value="PHD3_NSD"/>
    <property type="match status" value="1"/>
</dbReference>
<dbReference type="FunCoup" id="B9SSQ5">
    <property type="interactions" value="1576"/>
</dbReference>
<dbReference type="Proteomes" id="UP000008311">
    <property type="component" value="Unassembled WGS sequence"/>
</dbReference>
<keyword evidence="3" id="KW-0863">Zinc-finger</keyword>
<dbReference type="CDD" id="cd15565">
    <property type="entry name" value="PHD2_NSD"/>
    <property type="match status" value="1"/>
</dbReference>
<evidence type="ECO:0000259" key="7">
    <source>
        <dbReference type="SMART" id="SM00249"/>
    </source>
</evidence>
<feature type="compositionally biased region" description="Basic and acidic residues" evidence="6">
    <location>
        <begin position="945"/>
        <end position="960"/>
    </location>
</feature>
<dbReference type="AlphaFoldDB" id="B9SSQ5"/>
<evidence type="ECO:0000313" key="9">
    <source>
        <dbReference type="Proteomes" id="UP000008311"/>
    </source>
</evidence>
<dbReference type="InParanoid" id="B9SSQ5"/>
<dbReference type="SUPFAM" id="SSF57903">
    <property type="entry name" value="FYVE/PHD zinc finger"/>
    <property type="match status" value="1"/>
</dbReference>
<keyword evidence="4" id="KW-0862">Zinc</keyword>
<dbReference type="GO" id="GO:0008270">
    <property type="term" value="F:zinc ion binding"/>
    <property type="evidence" value="ECO:0007669"/>
    <property type="project" value="UniProtKB-KW"/>
</dbReference>
<protein>
    <submittedName>
        <fullName evidence="8">Protein binding protein, putative</fullName>
    </submittedName>
</protein>
<reference evidence="9" key="1">
    <citation type="journal article" date="2010" name="Nat. Biotechnol.">
        <title>Draft genome sequence of the oilseed species Ricinus communis.</title>
        <authorList>
            <person name="Chan A.P."/>
            <person name="Crabtree J."/>
            <person name="Zhao Q."/>
            <person name="Lorenzi H."/>
            <person name="Orvis J."/>
            <person name="Puiu D."/>
            <person name="Melake-Berhan A."/>
            <person name="Jones K.M."/>
            <person name="Redman J."/>
            <person name="Chen G."/>
            <person name="Cahoon E.B."/>
            <person name="Gedil M."/>
            <person name="Stanke M."/>
            <person name="Haas B.J."/>
            <person name="Wortman J.R."/>
            <person name="Fraser-Liggett C.M."/>
            <person name="Ravel J."/>
            <person name="Rabinowicz P.D."/>
        </authorList>
    </citation>
    <scope>NUCLEOTIDE SEQUENCE [LARGE SCALE GENOMIC DNA]</scope>
    <source>
        <strain evidence="9">cv. Hale</strain>
    </source>
</reference>
<dbReference type="Pfam" id="PF22908">
    <property type="entry name" value="PHD_NSD"/>
    <property type="match status" value="1"/>
</dbReference>
<dbReference type="OrthoDB" id="21264at2759"/>
<feature type="compositionally biased region" description="Basic and acidic residues" evidence="6">
    <location>
        <begin position="980"/>
        <end position="994"/>
    </location>
</feature>